<dbReference type="InterPro" id="IPR032416">
    <property type="entry name" value="Peptidase_M24_C"/>
</dbReference>
<feature type="domain" description="Peptidase M24 C-terminal" evidence="6">
    <location>
        <begin position="532"/>
        <end position="591"/>
    </location>
</feature>
<protein>
    <submittedName>
        <fullName evidence="7">Xaa-Pro aminopeptidase</fullName>
    </submittedName>
</protein>
<evidence type="ECO:0000256" key="3">
    <source>
        <dbReference type="ARBA" id="ARBA00022801"/>
    </source>
</evidence>
<dbReference type="InterPro" id="IPR050422">
    <property type="entry name" value="X-Pro_aminopeptidase_P"/>
</dbReference>
<organism evidence="7 8">
    <name type="scientific">Sphingobacterium alimentarium</name>
    <dbReference type="NCBI Taxonomy" id="797292"/>
    <lineage>
        <taxon>Bacteria</taxon>
        <taxon>Pseudomonadati</taxon>
        <taxon>Bacteroidota</taxon>
        <taxon>Sphingobacteriia</taxon>
        <taxon>Sphingobacteriales</taxon>
        <taxon>Sphingobacteriaceae</taxon>
        <taxon>Sphingobacterium</taxon>
    </lineage>
</organism>
<dbReference type="CDD" id="cd01085">
    <property type="entry name" value="APP"/>
    <property type="match status" value="1"/>
</dbReference>
<keyword evidence="2" id="KW-0479">Metal-binding</keyword>
<gene>
    <name evidence="7" type="ORF">EDC17_101546</name>
</gene>
<dbReference type="InterPro" id="IPR000587">
    <property type="entry name" value="Creatinase_N"/>
</dbReference>
<evidence type="ECO:0000259" key="6">
    <source>
        <dbReference type="Pfam" id="PF16188"/>
    </source>
</evidence>
<dbReference type="RefSeq" id="WP_132777443.1">
    <property type="nucleotide sequence ID" value="NZ_SMBZ01000015.1"/>
</dbReference>
<dbReference type="AlphaFoldDB" id="A0A4R3W0D9"/>
<dbReference type="InterPro" id="IPR036005">
    <property type="entry name" value="Creatinase/aminopeptidase-like"/>
</dbReference>
<reference evidence="7 8" key="1">
    <citation type="submission" date="2019-03" db="EMBL/GenBank/DDBJ databases">
        <title>Genomic Encyclopedia of Type Strains, Phase IV (KMG-IV): sequencing the most valuable type-strain genomes for metagenomic binning, comparative biology and taxonomic classification.</title>
        <authorList>
            <person name="Goeker M."/>
        </authorList>
    </citation>
    <scope>NUCLEOTIDE SEQUENCE [LARGE SCALE GENOMIC DNA]</scope>
    <source>
        <strain evidence="7 8">DSM 22362</strain>
    </source>
</reference>
<evidence type="ECO:0000259" key="4">
    <source>
        <dbReference type="Pfam" id="PF00557"/>
    </source>
</evidence>
<dbReference type="Gene3D" id="3.40.350.10">
    <property type="entry name" value="Creatinase/prolidase N-terminal domain"/>
    <property type="match status" value="2"/>
</dbReference>
<sequence length="591" mass="65494">MSHLERLTQIRAAMRSQGIDAYIIPSSDPHISEYLPERYKCIEWVSGFTGSAGTLVITQDFAGLWTDGRYFVQANEQLAGTGFELVKLKIQGAAEYADWLGETLSEGARVAFDGNLASLLVAQTVKCALLPLNIQVDGHVDLLSAIWNDRPPLPQVDAFLLDESTTGQSTESKLAAVRAILAKSRAESHFISSLDDVAWLLNIRGQDVPCNPVVLSFVYVSTEQAILFIKEGKLSAEAVSQLNAKGVEIADYEDAFNYVKNINTKSILLDPKRTCFAVYDSIPKSVQIIEKINPSTSLKAIKNEVEIAHIRHTMVQDGVAMTKFFKWLEEALGQEELSEMSIADKLAGFRAEQPGFVDVSFNTIAGYLDHGALPHYHATPQSNYTLKQEGLLLVDSGGQYKTGTTDITRVVSLGNITQEEKDDYTMVLKGTIEGSQAIFPMGSKGYQIDAITRRPMWATLRNYGHGTGHGIGFFLNVHEGPHVFNPTNVDVAIEEGMITSIEPGLYREGKHGIRIENLVLATKYDNSIFGDFMHFETLTICYIDTDLVNKELLDQVHIDWLNNYNQWVFDQLSPKLSTAEASWLANKTKAI</sequence>
<dbReference type="Gene3D" id="3.90.230.10">
    <property type="entry name" value="Creatinase/methionine aminopeptidase superfamily"/>
    <property type="match status" value="1"/>
</dbReference>
<evidence type="ECO:0000313" key="8">
    <source>
        <dbReference type="Proteomes" id="UP000295197"/>
    </source>
</evidence>
<dbReference type="InterPro" id="IPR029149">
    <property type="entry name" value="Creatin/AminoP/Spt16_N"/>
</dbReference>
<evidence type="ECO:0000313" key="7">
    <source>
        <dbReference type="EMBL" id="TCV15150.1"/>
    </source>
</evidence>
<evidence type="ECO:0000259" key="5">
    <source>
        <dbReference type="Pfam" id="PF01321"/>
    </source>
</evidence>
<comment type="similarity">
    <text evidence="1">Belongs to the peptidase M24B family.</text>
</comment>
<dbReference type="Pfam" id="PF01321">
    <property type="entry name" value="Creatinase_N"/>
    <property type="match status" value="1"/>
</dbReference>
<dbReference type="Pfam" id="PF16189">
    <property type="entry name" value="Creatinase_N_2"/>
    <property type="match status" value="1"/>
</dbReference>
<dbReference type="Proteomes" id="UP000295197">
    <property type="component" value="Unassembled WGS sequence"/>
</dbReference>
<comment type="caution">
    <text evidence="7">The sequence shown here is derived from an EMBL/GenBank/DDBJ whole genome shotgun (WGS) entry which is preliminary data.</text>
</comment>
<evidence type="ECO:0000256" key="2">
    <source>
        <dbReference type="ARBA" id="ARBA00022723"/>
    </source>
</evidence>
<dbReference type="GO" id="GO:0046872">
    <property type="term" value="F:metal ion binding"/>
    <property type="evidence" value="ECO:0007669"/>
    <property type="project" value="UniProtKB-KW"/>
</dbReference>
<dbReference type="GO" id="GO:0005737">
    <property type="term" value="C:cytoplasm"/>
    <property type="evidence" value="ECO:0007669"/>
    <property type="project" value="UniProtKB-ARBA"/>
</dbReference>
<keyword evidence="7" id="KW-0645">Protease</keyword>
<dbReference type="SUPFAM" id="SSF55920">
    <property type="entry name" value="Creatinase/aminopeptidase"/>
    <property type="match status" value="1"/>
</dbReference>
<name>A0A4R3W0D9_9SPHI</name>
<dbReference type="FunFam" id="3.90.230.10:FF:000009">
    <property type="entry name" value="xaa-Pro aminopeptidase 2"/>
    <property type="match status" value="1"/>
</dbReference>
<dbReference type="Pfam" id="PF00557">
    <property type="entry name" value="Peptidase_M24"/>
    <property type="match status" value="1"/>
</dbReference>
<dbReference type="PANTHER" id="PTHR43763">
    <property type="entry name" value="XAA-PRO AMINOPEPTIDASE 1"/>
    <property type="match status" value="1"/>
</dbReference>
<dbReference type="PANTHER" id="PTHR43763:SF6">
    <property type="entry name" value="XAA-PRO AMINOPEPTIDASE 1"/>
    <property type="match status" value="1"/>
</dbReference>
<evidence type="ECO:0000256" key="1">
    <source>
        <dbReference type="ARBA" id="ARBA00008766"/>
    </source>
</evidence>
<dbReference type="InterPro" id="IPR000994">
    <property type="entry name" value="Pept_M24"/>
</dbReference>
<keyword evidence="7" id="KW-0031">Aminopeptidase</keyword>
<dbReference type="SUPFAM" id="SSF53092">
    <property type="entry name" value="Creatinase/prolidase N-terminal domain"/>
    <property type="match status" value="1"/>
</dbReference>
<feature type="domain" description="Peptidase M24" evidence="4">
    <location>
        <begin position="309"/>
        <end position="523"/>
    </location>
</feature>
<feature type="domain" description="Creatinase N-terminal" evidence="5">
    <location>
        <begin position="6"/>
        <end position="126"/>
    </location>
</feature>
<accession>A0A4R3W0D9</accession>
<dbReference type="InterPro" id="IPR033740">
    <property type="entry name" value="Pept_M24B"/>
</dbReference>
<dbReference type="OrthoDB" id="9806388at2"/>
<dbReference type="Pfam" id="PF16188">
    <property type="entry name" value="Peptidase_M24_C"/>
    <property type="match status" value="1"/>
</dbReference>
<proteinExistence type="inferred from homology"/>
<dbReference type="EMBL" id="SMBZ01000015">
    <property type="protein sequence ID" value="TCV15150.1"/>
    <property type="molecule type" value="Genomic_DNA"/>
</dbReference>
<dbReference type="GO" id="GO:0070006">
    <property type="term" value="F:metalloaminopeptidase activity"/>
    <property type="evidence" value="ECO:0007669"/>
    <property type="project" value="InterPro"/>
</dbReference>
<keyword evidence="3" id="KW-0378">Hydrolase</keyword>
<keyword evidence="8" id="KW-1185">Reference proteome</keyword>